<feature type="region of interest" description="Disordered" evidence="1">
    <location>
        <begin position="34"/>
        <end position="71"/>
    </location>
</feature>
<evidence type="ECO:0000313" key="2">
    <source>
        <dbReference type="EMBL" id="KAF2770413.1"/>
    </source>
</evidence>
<organism evidence="2 3">
    <name type="scientific">Teratosphaeria nubilosa</name>
    <dbReference type="NCBI Taxonomy" id="161662"/>
    <lineage>
        <taxon>Eukaryota</taxon>
        <taxon>Fungi</taxon>
        <taxon>Dikarya</taxon>
        <taxon>Ascomycota</taxon>
        <taxon>Pezizomycotina</taxon>
        <taxon>Dothideomycetes</taxon>
        <taxon>Dothideomycetidae</taxon>
        <taxon>Mycosphaerellales</taxon>
        <taxon>Teratosphaeriaceae</taxon>
        <taxon>Teratosphaeria</taxon>
    </lineage>
</organism>
<keyword evidence="3" id="KW-1185">Reference proteome</keyword>
<dbReference type="AlphaFoldDB" id="A0A6G1LBU8"/>
<reference evidence="2" key="1">
    <citation type="journal article" date="2020" name="Stud. Mycol.">
        <title>101 Dothideomycetes genomes: a test case for predicting lifestyles and emergence of pathogens.</title>
        <authorList>
            <person name="Haridas S."/>
            <person name="Albert R."/>
            <person name="Binder M."/>
            <person name="Bloem J."/>
            <person name="Labutti K."/>
            <person name="Salamov A."/>
            <person name="Andreopoulos B."/>
            <person name="Baker S."/>
            <person name="Barry K."/>
            <person name="Bills G."/>
            <person name="Bluhm B."/>
            <person name="Cannon C."/>
            <person name="Castanera R."/>
            <person name="Culley D."/>
            <person name="Daum C."/>
            <person name="Ezra D."/>
            <person name="Gonzalez J."/>
            <person name="Henrissat B."/>
            <person name="Kuo A."/>
            <person name="Liang C."/>
            <person name="Lipzen A."/>
            <person name="Lutzoni F."/>
            <person name="Magnuson J."/>
            <person name="Mondo S."/>
            <person name="Nolan M."/>
            <person name="Ohm R."/>
            <person name="Pangilinan J."/>
            <person name="Park H.-J."/>
            <person name="Ramirez L."/>
            <person name="Alfaro M."/>
            <person name="Sun H."/>
            <person name="Tritt A."/>
            <person name="Yoshinaga Y."/>
            <person name="Zwiers L.-H."/>
            <person name="Turgeon B."/>
            <person name="Goodwin S."/>
            <person name="Spatafora J."/>
            <person name="Crous P."/>
            <person name="Grigoriev I."/>
        </authorList>
    </citation>
    <scope>NUCLEOTIDE SEQUENCE</scope>
    <source>
        <strain evidence="2">CBS 116005</strain>
    </source>
</reference>
<evidence type="ECO:0000256" key="1">
    <source>
        <dbReference type="SAM" id="MobiDB-lite"/>
    </source>
</evidence>
<dbReference type="EMBL" id="ML995826">
    <property type="protein sequence ID" value="KAF2770413.1"/>
    <property type="molecule type" value="Genomic_DNA"/>
</dbReference>
<gene>
    <name evidence="2" type="ORF">EJ03DRAFT_326540</name>
</gene>
<dbReference type="Proteomes" id="UP000799436">
    <property type="component" value="Unassembled WGS sequence"/>
</dbReference>
<proteinExistence type="predicted"/>
<feature type="compositionally biased region" description="Polar residues" evidence="1">
    <location>
        <begin position="43"/>
        <end position="71"/>
    </location>
</feature>
<protein>
    <submittedName>
        <fullName evidence="2">Uncharacterized protein</fullName>
    </submittedName>
</protein>
<name>A0A6G1LBU8_9PEZI</name>
<accession>A0A6G1LBU8</accession>
<sequence>MRPFQRPPNLHNRVLRHNRLTGLRVRADKATRVEKRPRRLNHTRSSTPQHISSKSITSNTHENRGSTHATLFEQNAGAAGVFIPSIAVVVAGAMSKSIRASRMQ</sequence>
<evidence type="ECO:0000313" key="3">
    <source>
        <dbReference type="Proteomes" id="UP000799436"/>
    </source>
</evidence>